<organism evidence="2 3">
    <name type="scientific">Mycena metata</name>
    <dbReference type="NCBI Taxonomy" id="1033252"/>
    <lineage>
        <taxon>Eukaryota</taxon>
        <taxon>Fungi</taxon>
        <taxon>Dikarya</taxon>
        <taxon>Basidiomycota</taxon>
        <taxon>Agaricomycotina</taxon>
        <taxon>Agaricomycetes</taxon>
        <taxon>Agaricomycetidae</taxon>
        <taxon>Agaricales</taxon>
        <taxon>Marasmiineae</taxon>
        <taxon>Mycenaceae</taxon>
        <taxon>Mycena</taxon>
    </lineage>
</organism>
<evidence type="ECO:0000313" key="3">
    <source>
        <dbReference type="Proteomes" id="UP001215598"/>
    </source>
</evidence>
<evidence type="ECO:0000256" key="1">
    <source>
        <dbReference type="SAM" id="MobiDB-lite"/>
    </source>
</evidence>
<feature type="compositionally biased region" description="Acidic residues" evidence="1">
    <location>
        <begin position="101"/>
        <end position="122"/>
    </location>
</feature>
<reference evidence="2" key="1">
    <citation type="submission" date="2023-03" db="EMBL/GenBank/DDBJ databases">
        <title>Massive genome expansion in bonnet fungi (Mycena s.s.) driven by repeated elements and novel gene families across ecological guilds.</title>
        <authorList>
            <consortium name="Lawrence Berkeley National Laboratory"/>
            <person name="Harder C.B."/>
            <person name="Miyauchi S."/>
            <person name="Viragh M."/>
            <person name="Kuo A."/>
            <person name="Thoen E."/>
            <person name="Andreopoulos B."/>
            <person name="Lu D."/>
            <person name="Skrede I."/>
            <person name="Drula E."/>
            <person name="Henrissat B."/>
            <person name="Morin E."/>
            <person name="Kohler A."/>
            <person name="Barry K."/>
            <person name="LaButti K."/>
            <person name="Morin E."/>
            <person name="Salamov A."/>
            <person name="Lipzen A."/>
            <person name="Mereny Z."/>
            <person name="Hegedus B."/>
            <person name="Baldrian P."/>
            <person name="Stursova M."/>
            <person name="Weitz H."/>
            <person name="Taylor A."/>
            <person name="Grigoriev I.V."/>
            <person name="Nagy L.G."/>
            <person name="Martin F."/>
            <person name="Kauserud H."/>
        </authorList>
    </citation>
    <scope>NUCLEOTIDE SEQUENCE</scope>
    <source>
        <strain evidence="2">CBHHK182m</strain>
    </source>
</reference>
<dbReference type="AlphaFoldDB" id="A0AAD7HMP0"/>
<proteinExistence type="predicted"/>
<evidence type="ECO:0008006" key="4">
    <source>
        <dbReference type="Google" id="ProtNLM"/>
    </source>
</evidence>
<name>A0AAD7HMP0_9AGAR</name>
<feature type="region of interest" description="Disordered" evidence="1">
    <location>
        <begin position="74"/>
        <end position="130"/>
    </location>
</feature>
<dbReference type="Gene3D" id="3.80.10.10">
    <property type="entry name" value="Ribonuclease Inhibitor"/>
    <property type="match status" value="1"/>
</dbReference>
<dbReference type="Proteomes" id="UP001215598">
    <property type="component" value="Unassembled WGS sequence"/>
</dbReference>
<keyword evidence="3" id="KW-1185">Reference proteome</keyword>
<gene>
    <name evidence="2" type="ORF">B0H16DRAFT_1596854</name>
</gene>
<comment type="caution">
    <text evidence="2">The sequence shown here is derived from an EMBL/GenBank/DDBJ whole genome shotgun (WGS) entry which is preliminary data.</text>
</comment>
<accession>A0AAD7HMP0</accession>
<protein>
    <recommendedName>
        <fullName evidence="4">F-box domain-containing protein</fullName>
    </recommendedName>
</protein>
<dbReference type="SUPFAM" id="SSF52047">
    <property type="entry name" value="RNI-like"/>
    <property type="match status" value="1"/>
</dbReference>
<dbReference type="InterPro" id="IPR032675">
    <property type="entry name" value="LRR_dom_sf"/>
</dbReference>
<dbReference type="EMBL" id="JARKIB010000204">
    <property type="protein sequence ID" value="KAJ7724243.1"/>
    <property type="molecule type" value="Genomic_DNA"/>
</dbReference>
<evidence type="ECO:0000313" key="2">
    <source>
        <dbReference type="EMBL" id="KAJ7724243.1"/>
    </source>
</evidence>
<sequence>MAPQGILPSFFTAGRIPLDILSEIVVHWALSDSDAPWKASVVCHLWRSAVLSTPNAWSRVNICFPMLKKTRRRKIGTKNHNKEKDSEFESQSNAANADLESAAESESESSAELEDDDDDEDPSQEKPRPLGLWLSRARQSDLFIRMKLGFSPRIDFVYPAIQDLVEHFPKIKELVLDDDSYLLSLNQLLDMFGPAPALEHLTLSIIKHREELGPTEELTIVKGFWNFLKQTPRLRSLKLSKCLLGPMPPATGPQLHLKLRSLSLDGAHLFGLHTVLKTIQPFLCLEELAFTSSVPCLIRSNAGVHPITLPTLVTLAIDDDINILANFTVPKLRSLILDKYLSKDDKRSLPGLLSNLFERGTDLRSLTISFAPITKDKFVQIFQHIPLLEILEFRDCSVDMQSLIHSTTSHHPLCPQLHTLRLYSSHLADGASLLELVVVRKQSTHCRTITTLRIGDCKYIDLWDVQRIRTAGGPYLDVEYNESQD</sequence>